<comment type="caution">
    <text evidence="8">The sequence shown here is derived from an EMBL/GenBank/DDBJ whole genome shotgun (WGS) entry which is preliminary data.</text>
</comment>
<evidence type="ECO:0000256" key="4">
    <source>
        <dbReference type="ARBA" id="ARBA00023136"/>
    </source>
</evidence>
<dbReference type="PANTHER" id="PTHR43908:SF3">
    <property type="entry name" value="AT29763P-RELATED"/>
    <property type="match status" value="1"/>
</dbReference>
<feature type="transmembrane region" description="Helical" evidence="6">
    <location>
        <begin position="102"/>
        <end position="121"/>
    </location>
</feature>
<keyword evidence="4 6" id="KW-0472">Membrane</keyword>
<sequence length="239" mass="28028">MDIISKAFTILSDVDKREEFDRSGCDPESRSSGMRGFSGNTRGYQFEDEINPEQLFNMFFGGFQPATFMGADGIRYRRQYQRPQHARRAAPADSDASTLVKLLPFFLLFLFSIFSSMFSGTPDPGFSFSKRGQYNDRRTTVKRHVEYFVEPQEFNSVFPNHYNTKFEQFERNVERHYHQTLVQACNQEYQRKRDAIMRAQGWAPFMTDKKKLEEAQNRPLPYCEKAEAFESGTYPQRKN</sequence>
<dbReference type="InterPro" id="IPR051100">
    <property type="entry name" value="DnaJ_subfamily_B/C"/>
</dbReference>
<evidence type="ECO:0000256" key="2">
    <source>
        <dbReference type="ARBA" id="ARBA00022692"/>
    </source>
</evidence>
<evidence type="ECO:0000256" key="1">
    <source>
        <dbReference type="ARBA" id="ARBA00004167"/>
    </source>
</evidence>
<evidence type="ECO:0000256" key="6">
    <source>
        <dbReference type="SAM" id="Phobius"/>
    </source>
</evidence>
<accession>A0ABR2VRE3</accession>
<keyword evidence="9" id="KW-1185">Reference proteome</keyword>
<feature type="region of interest" description="Disordered" evidence="5">
    <location>
        <begin position="19"/>
        <end position="38"/>
    </location>
</feature>
<dbReference type="Proteomes" id="UP001479436">
    <property type="component" value="Unassembled WGS sequence"/>
</dbReference>
<gene>
    <name evidence="8" type="primary">HLJ1_2</name>
    <name evidence="8" type="ORF">K7432_013010</name>
</gene>
<evidence type="ECO:0000313" key="8">
    <source>
        <dbReference type="EMBL" id="KAK9695365.1"/>
    </source>
</evidence>
<dbReference type="PANTHER" id="PTHR43908">
    <property type="entry name" value="AT29763P-RELATED"/>
    <property type="match status" value="1"/>
</dbReference>
<proteinExistence type="predicted"/>
<dbReference type="EMBL" id="JASJQH010008085">
    <property type="protein sequence ID" value="KAK9695365.1"/>
    <property type="molecule type" value="Genomic_DNA"/>
</dbReference>
<dbReference type="Gene3D" id="1.10.287.110">
    <property type="entry name" value="DnaJ domain"/>
    <property type="match status" value="1"/>
</dbReference>
<dbReference type="InterPro" id="IPR015399">
    <property type="entry name" value="DUF1977_DnaJ-like"/>
</dbReference>
<feature type="compositionally biased region" description="Basic and acidic residues" evidence="5">
    <location>
        <begin position="19"/>
        <end position="29"/>
    </location>
</feature>
<keyword evidence="2 6" id="KW-0812">Transmembrane</keyword>
<evidence type="ECO:0000256" key="5">
    <source>
        <dbReference type="SAM" id="MobiDB-lite"/>
    </source>
</evidence>
<evidence type="ECO:0000259" key="7">
    <source>
        <dbReference type="Pfam" id="PF09320"/>
    </source>
</evidence>
<reference evidence="8 9" key="1">
    <citation type="submission" date="2023-04" db="EMBL/GenBank/DDBJ databases">
        <title>Genome of Basidiobolus ranarum AG-B5.</title>
        <authorList>
            <person name="Stajich J.E."/>
            <person name="Carter-House D."/>
            <person name="Gryganskyi A."/>
        </authorList>
    </citation>
    <scope>NUCLEOTIDE SEQUENCE [LARGE SCALE GENOMIC DNA]</scope>
    <source>
        <strain evidence="8 9">AG-B5</strain>
    </source>
</reference>
<protein>
    <submittedName>
        <fullName evidence="8">Chaperone protein dnaJ</fullName>
    </submittedName>
</protein>
<dbReference type="InterPro" id="IPR036869">
    <property type="entry name" value="J_dom_sf"/>
</dbReference>
<evidence type="ECO:0000313" key="9">
    <source>
        <dbReference type="Proteomes" id="UP001479436"/>
    </source>
</evidence>
<comment type="subcellular location">
    <subcellularLocation>
        <location evidence="1">Membrane</location>
        <topology evidence="1">Single-pass membrane protein</topology>
    </subcellularLocation>
</comment>
<name>A0ABR2VRE3_9FUNG</name>
<evidence type="ECO:0000256" key="3">
    <source>
        <dbReference type="ARBA" id="ARBA00022989"/>
    </source>
</evidence>
<dbReference type="Pfam" id="PF09320">
    <property type="entry name" value="DUF1977"/>
    <property type="match status" value="1"/>
</dbReference>
<keyword evidence="3 6" id="KW-1133">Transmembrane helix</keyword>
<feature type="domain" description="DUF1977" evidence="7">
    <location>
        <begin position="115"/>
        <end position="225"/>
    </location>
</feature>
<organism evidence="8 9">
    <name type="scientific">Basidiobolus ranarum</name>
    <dbReference type="NCBI Taxonomy" id="34480"/>
    <lineage>
        <taxon>Eukaryota</taxon>
        <taxon>Fungi</taxon>
        <taxon>Fungi incertae sedis</taxon>
        <taxon>Zoopagomycota</taxon>
        <taxon>Entomophthoromycotina</taxon>
        <taxon>Basidiobolomycetes</taxon>
        <taxon>Basidiobolales</taxon>
        <taxon>Basidiobolaceae</taxon>
        <taxon>Basidiobolus</taxon>
    </lineage>
</organism>